<dbReference type="RefSeq" id="XP_002904820.1">
    <property type="nucleotide sequence ID" value="XM_002904774.1"/>
</dbReference>
<evidence type="ECO:0000313" key="1">
    <source>
        <dbReference type="EMBL" id="EEY53202.1"/>
    </source>
</evidence>
<evidence type="ECO:0000313" key="2">
    <source>
        <dbReference type="Proteomes" id="UP000006643"/>
    </source>
</evidence>
<gene>
    <name evidence="1" type="ORF">PITG_06836</name>
</gene>
<dbReference type="EMBL" id="DS028127">
    <property type="protein sequence ID" value="EEY53202.1"/>
    <property type="molecule type" value="Genomic_DNA"/>
</dbReference>
<evidence type="ECO:0008006" key="3">
    <source>
        <dbReference type="Google" id="ProtNLM"/>
    </source>
</evidence>
<accession>D0N6K3</accession>
<organism evidence="1 2">
    <name type="scientific">Phytophthora infestans (strain T30-4)</name>
    <name type="common">Potato late blight agent</name>
    <dbReference type="NCBI Taxonomy" id="403677"/>
    <lineage>
        <taxon>Eukaryota</taxon>
        <taxon>Sar</taxon>
        <taxon>Stramenopiles</taxon>
        <taxon>Oomycota</taxon>
        <taxon>Peronosporomycetes</taxon>
        <taxon>Peronosporales</taxon>
        <taxon>Peronosporaceae</taxon>
        <taxon>Phytophthora</taxon>
    </lineage>
</organism>
<dbReference type="Proteomes" id="UP000006643">
    <property type="component" value="Unassembled WGS sequence"/>
</dbReference>
<dbReference type="AlphaFoldDB" id="D0N6K3"/>
<dbReference type="eggNOG" id="ENOG502TE8H">
    <property type="taxonomic scope" value="Eukaryota"/>
</dbReference>
<sequence length="173" mass="19515">MLDMEARLLAQNAHRGCLGEHGVESLSHVVNRLDEYLYTFSYHWNVARACDAGLSRRGLEYLAARDPNWGDGRDAAYVAVKNNYPHVLQWLSERYPDRTSWGSLQARCFISTAAKRGHFAILKWLHTNRKEGCTFSDQPAAKFGQPSMPITIQPDMTLARPALSTLLSLARPI</sequence>
<dbReference type="KEGG" id="pif:PITG_06836"/>
<dbReference type="VEuPathDB" id="FungiDB:PITG_06836"/>
<dbReference type="InParanoid" id="D0N6K3"/>
<dbReference type="HOGENOM" id="CLU_1550538_0_0_1"/>
<keyword evidence="2" id="KW-1185">Reference proteome</keyword>
<name>D0N6K3_PHYIT</name>
<dbReference type="OrthoDB" id="60283at2759"/>
<dbReference type="GeneID" id="9463411"/>
<proteinExistence type="predicted"/>
<protein>
    <recommendedName>
        <fullName evidence="3">Ankyrin repeat protein</fullName>
    </recommendedName>
</protein>
<reference evidence="2" key="1">
    <citation type="journal article" date="2009" name="Nature">
        <title>Genome sequence and analysis of the Irish potato famine pathogen Phytophthora infestans.</title>
        <authorList>
            <consortium name="The Broad Institute Genome Sequencing Platform"/>
            <person name="Haas B.J."/>
            <person name="Kamoun S."/>
            <person name="Zody M.C."/>
            <person name="Jiang R.H."/>
            <person name="Handsaker R.E."/>
            <person name="Cano L.M."/>
            <person name="Grabherr M."/>
            <person name="Kodira C.D."/>
            <person name="Raffaele S."/>
            <person name="Torto-Alalibo T."/>
            <person name="Bozkurt T.O."/>
            <person name="Ah-Fong A.M."/>
            <person name="Alvarado L."/>
            <person name="Anderson V.L."/>
            <person name="Armstrong M.R."/>
            <person name="Avrova A."/>
            <person name="Baxter L."/>
            <person name="Beynon J."/>
            <person name="Boevink P.C."/>
            <person name="Bollmann S.R."/>
            <person name="Bos J.I."/>
            <person name="Bulone V."/>
            <person name="Cai G."/>
            <person name="Cakir C."/>
            <person name="Carrington J.C."/>
            <person name="Chawner M."/>
            <person name="Conti L."/>
            <person name="Costanzo S."/>
            <person name="Ewan R."/>
            <person name="Fahlgren N."/>
            <person name="Fischbach M.A."/>
            <person name="Fugelstad J."/>
            <person name="Gilroy E.M."/>
            <person name="Gnerre S."/>
            <person name="Green P.J."/>
            <person name="Grenville-Briggs L.J."/>
            <person name="Griffith J."/>
            <person name="Grunwald N.J."/>
            <person name="Horn K."/>
            <person name="Horner N.R."/>
            <person name="Hu C.H."/>
            <person name="Huitema E."/>
            <person name="Jeong D.H."/>
            <person name="Jones A.M."/>
            <person name="Jones J.D."/>
            <person name="Jones R.W."/>
            <person name="Karlsson E.K."/>
            <person name="Kunjeti S.G."/>
            <person name="Lamour K."/>
            <person name="Liu Z."/>
            <person name="Ma L."/>
            <person name="Maclean D."/>
            <person name="Chibucos M.C."/>
            <person name="McDonald H."/>
            <person name="McWalters J."/>
            <person name="Meijer H.J."/>
            <person name="Morgan W."/>
            <person name="Morris P.F."/>
            <person name="Munro C.A."/>
            <person name="O'Neill K."/>
            <person name="Ospina-Giraldo M."/>
            <person name="Pinzon A."/>
            <person name="Pritchard L."/>
            <person name="Ramsahoye B."/>
            <person name="Ren Q."/>
            <person name="Restrepo S."/>
            <person name="Roy S."/>
            <person name="Sadanandom A."/>
            <person name="Savidor A."/>
            <person name="Schornack S."/>
            <person name="Schwartz D.C."/>
            <person name="Schumann U.D."/>
            <person name="Schwessinger B."/>
            <person name="Seyer L."/>
            <person name="Sharpe T."/>
            <person name="Silvar C."/>
            <person name="Song J."/>
            <person name="Studholme D.J."/>
            <person name="Sykes S."/>
            <person name="Thines M."/>
            <person name="van de Vondervoort P.J."/>
            <person name="Phuntumart V."/>
            <person name="Wawra S."/>
            <person name="Weide R."/>
            <person name="Win J."/>
            <person name="Young C."/>
            <person name="Zhou S."/>
            <person name="Fry W."/>
            <person name="Meyers B.C."/>
            <person name="van West P."/>
            <person name="Ristaino J."/>
            <person name="Govers F."/>
            <person name="Birch P.R."/>
            <person name="Whisson S.C."/>
            <person name="Judelson H.S."/>
            <person name="Nusbaum C."/>
        </authorList>
    </citation>
    <scope>NUCLEOTIDE SEQUENCE [LARGE SCALE GENOMIC DNA]</scope>
    <source>
        <strain evidence="2">T30-4</strain>
    </source>
</reference>